<evidence type="ECO:0000313" key="2">
    <source>
        <dbReference type="EMBL" id="OFC69332.1"/>
    </source>
</evidence>
<dbReference type="Proteomes" id="UP000175691">
    <property type="component" value="Unassembled WGS sequence"/>
</dbReference>
<dbReference type="Gene3D" id="2.40.70.10">
    <property type="entry name" value="Acid Proteases"/>
    <property type="match status" value="2"/>
</dbReference>
<dbReference type="InterPro" id="IPR021109">
    <property type="entry name" value="Peptidase_aspartic_dom_sf"/>
</dbReference>
<dbReference type="RefSeq" id="WP_070126778.1">
    <property type="nucleotide sequence ID" value="NZ_MDHN01000040.1"/>
</dbReference>
<dbReference type="STRING" id="1656094.BFC18_18085"/>
<sequence length="299" mass="32630">MKYFLVFVTFVVSLSANAAVTEWVDLTLERGHVYLPVSVEGVETKAMLDSGSSVHAINKAFVNKNELDLASGGKMLIKGVHSTARRSTYNNVKVNLFGADFTLNDVVEFSMGHHSRGLLLGATFFHPFVMQIDYPANKIRLLTRDSVDMNKAANVNSAADKEHGMPIAQIEINGQPLWFLVDTGNSGGIFMERRYASMAGLFESVEGEGYSSGVNSSGIQEVATAKTVQFGPFEISDVKVRFPAPGETTNLESQYSTTSTRIKGKRIAGILGYGLFKDFLLTIDYQTGKIHVALPPDES</sequence>
<proteinExistence type="predicted"/>
<dbReference type="OrthoDB" id="3521766at2"/>
<evidence type="ECO:0000256" key="1">
    <source>
        <dbReference type="SAM" id="SignalP"/>
    </source>
</evidence>
<dbReference type="Pfam" id="PF13650">
    <property type="entry name" value="Asp_protease_2"/>
    <property type="match status" value="2"/>
</dbReference>
<dbReference type="AlphaFoldDB" id="A0A1E7Z790"/>
<dbReference type="SUPFAM" id="SSF50630">
    <property type="entry name" value="Acid proteases"/>
    <property type="match status" value="1"/>
</dbReference>
<name>A0A1E7Z790_9ALTE</name>
<keyword evidence="3" id="KW-1185">Reference proteome</keyword>
<feature type="chain" id="PRO_5009209435" evidence="1">
    <location>
        <begin position="19"/>
        <end position="299"/>
    </location>
</feature>
<comment type="caution">
    <text evidence="2">The sequence shown here is derived from an EMBL/GenBank/DDBJ whole genome shotgun (WGS) entry which is preliminary data.</text>
</comment>
<evidence type="ECO:0000313" key="3">
    <source>
        <dbReference type="Proteomes" id="UP000175691"/>
    </source>
</evidence>
<organism evidence="2 3">
    <name type="scientific">Alteromonas confluentis</name>
    <dbReference type="NCBI Taxonomy" id="1656094"/>
    <lineage>
        <taxon>Bacteria</taxon>
        <taxon>Pseudomonadati</taxon>
        <taxon>Pseudomonadota</taxon>
        <taxon>Gammaproteobacteria</taxon>
        <taxon>Alteromonadales</taxon>
        <taxon>Alteromonadaceae</taxon>
        <taxon>Alteromonas/Salinimonas group</taxon>
        <taxon>Alteromonas</taxon>
    </lineage>
</organism>
<protein>
    <submittedName>
        <fullName evidence="2">Signal protein PDZ</fullName>
    </submittedName>
</protein>
<reference evidence="2 3" key="1">
    <citation type="submission" date="2016-08" db="EMBL/GenBank/DDBJ databases">
        <authorList>
            <person name="Seilhamer J.J."/>
        </authorList>
    </citation>
    <scope>NUCLEOTIDE SEQUENCE [LARGE SCALE GENOMIC DNA]</scope>
    <source>
        <strain evidence="2 3">KCTC 42603</strain>
    </source>
</reference>
<gene>
    <name evidence="2" type="ORF">BFC18_18085</name>
</gene>
<accession>A0A1E7Z790</accession>
<dbReference type="EMBL" id="MDHN01000040">
    <property type="protein sequence ID" value="OFC69332.1"/>
    <property type="molecule type" value="Genomic_DNA"/>
</dbReference>
<keyword evidence="1" id="KW-0732">Signal</keyword>
<feature type="signal peptide" evidence="1">
    <location>
        <begin position="1"/>
        <end position="18"/>
    </location>
</feature>